<comment type="subcellular location">
    <subcellularLocation>
        <location evidence="1">Membrane</location>
        <topology evidence="1">Multi-pass membrane protein</topology>
    </subcellularLocation>
</comment>
<dbReference type="PROSITE" id="PS50216">
    <property type="entry name" value="DHHC"/>
    <property type="match status" value="1"/>
</dbReference>
<dbReference type="Pfam" id="PF01529">
    <property type="entry name" value="DHHC"/>
    <property type="match status" value="1"/>
</dbReference>
<evidence type="ECO:0000313" key="10">
    <source>
        <dbReference type="Proteomes" id="UP000001593"/>
    </source>
</evidence>
<proteinExistence type="inferred from homology"/>
<dbReference type="KEGG" id="nve:5502805"/>
<comment type="similarity">
    <text evidence="7">Belongs to the DHHC palmitoyltransferase family.</text>
</comment>
<dbReference type="GO" id="GO:0005783">
    <property type="term" value="C:endoplasmic reticulum"/>
    <property type="evidence" value="ECO:0000318"/>
    <property type="project" value="GO_Central"/>
</dbReference>
<dbReference type="InParanoid" id="A7SWQ7"/>
<evidence type="ECO:0000256" key="4">
    <source>
        <dbReference type="ARBA" id="ARBA00022989"/>
    </source>
</evidence>
<dbReference type="AlphaFoldDB" id="A7SWQ7"/>
<evidence type="ECO:0000259" key="8">
    <source>
        <dbReference type="Pfam" id="PF01529"/>
    </source>
</evidence>
<keyword evidence="6 7" id="KW-0012">Acyltransferase</keyword>
<dbReference type="InterPro" id="IPR001594">
    <property type="entry name" value="Palmitoyltrfase_DHHC"/>
</dbReference>
<dbReference type="OMA" id="ACMIVDT"/>
<dbReference type="PhylomeDB" id="A7SWQ7"/>
<dbReference type="InterPro" id="IPR039859">
    <property type="entry name" value="PFA4/ZDH16/20/ERF2-like"/>
</dbReference>
<dbReference type="eggNOG" id="KOG1311">
    <property type="taxonomic scope" value="Eukaryota"/>
</dbReference>
<feature type="transmembrane region" description="Helical" evidence="7">
    <location>
        <begin position="200"/>
        <end position="225"/>
    </location>
</feature>
<keyword evidence="4 7" id="KW-1133">Transmembrane helix</keyword>
<sequence>MFSQDPQYEKLSLAKRVIPKKGSDAAAFVFMFVMLWVISLFELLVVLPIYHEFLSTWYLIHVFCGLFMFLNVFANLYKVITTDTTGAKLGMPSVLKPGWAYCPFCQLNSPPRAYHCHVCDICVLRRDHHCIFAGKCVGHSNYRYYLFLAFYLWLGALYANLFHWEYVTSVMDNFTLWTMFTMFMPMLSWMLGYTTIYQTFVTFITAISLFAFVMFSGLLFFQLNIIARGQTSYERKRKRRIYDKGWLRNFIEVLGENWFLSWIWPKITSPLPHNGTDYTQACNEELPKDM</sequence>
<keyword evidence="2 7" id="KW-0808">Transferase</keyword>
<evidence type="ECO:0000256" key="2">
    <source>
        <dbReference type="ARBA" id="ARBA00022679"/>
    </source>
</evidence>
<comment type="domain">
    <text evidence="7">The DHHC domain is required for palmitoyltransferase activity.</text>
</comment>
<keyword evidence="5 7" id="KW-0472">Membrane</keyword>
<reference evidence="9 10" key="1">
    <citation type="journal article" date="2007" name="Science">
        <title>Sea anemone genome reveals ancestral eumetazoan gene repertoire and genomic organization.</title>
        <authorList>
            <person name="Putnam N.H."/>
            <person name="Srivastava M."/>
            <person name="Hellsten U."/>
            <person name="Dirks B."/>
            <person name="Chapman J."/>
            <person name="Salamov A."/>
            <person name="Terry A."/>
            <person name="Shapiro H."/>
            <person name="Lindquist E."/>
            <person name="Kapitonov V.V."/>
            <person name="Jurka J."/>
            <person name="Genikhovich G."/>
            <person name="Grigoriev I.V."/>
            <person name="Lucas S.M."/>
            <person name="Steele R.E."/>
            <person name="Finnerty J.R."/>
            <person name="Technau U."/>
            <person name="Martindale M.Q."/>
            <person name="Rokhsar D.S."/>
        </authorList>
    </citation>
    <scope>NUCLEOTIDE SEQUENCE [LARGE SCALE GENOMIC DNA]</scope>
    <source>
        <strain evidence="10">CH2 X CH6</strain>
    </source>
</reference>
<accession>A7SWQ7</accession>
<evidence type="ECO:0000256" key="5">
    <source>
        <dbReference type="ARBA" id="ARBA00023136"/>
    </source>
</evidence>
<keyword evidence="3 7" id="KW-0812">Transmembrane</keyword>
<evidence type="ECO:0000256" key="7">
    <source>
        <dbReference type="RuleBase" id="RU079119"/>
    </source>
</evidence>
<dbReference type="GO" id="GO:0006612">
    <property type="term" value="P:protein targeting to membrane"/>
    <property type="evidence" value="ECO:0000318"/>
    <property type="project" value="GO_Central"/>
</dbReference>
<gene>
    <name evidence="9" type="ORF">NEMVEDRAFT_v1g135666</name>
</gene>
<evidence type="ECO:0000313" key="9">
    <source>
        <dbReference type="EMBL" id="EDO31864.1"/>
    </source>
</evidence>
<dbReference type="GO" id="GO:0005794">
    <property type="term" value="C:Golgi apparatus"/>
    <property type="evidence" value="ECO:0000318"/>
    <property type="project" value="GO_Central"/>
</dbReference>
<dbReference type="Proteomes" id="UP000001593">
    <property type="component" value="Unassembled WGS sequence"/>
</dbReference>
<evidence type="ECO:0000256" key="1">
    <source>
        <dbReference type="ARBA" id="ARBA00004141"/>
    </source>
</evidence>
<dbReference type="OrthoDB" id="302728at2759"/>
<dbReference type="EMBL" id="DS469865">
    <property type="protein sequence ID" value="EDO31864.1"/>
    <property type="molecule type" value="Genomic_DNA"/>
</dbReference>
<comment type="catalytic activity">
    <reaction evidence="7">
        <text>L-cysteinyl-[protein] + hexadecanoyl-CoA = S-hexadecanoyl-L-cysteinyl-[protein] + CoA</text>
        <dbReference type="Rhea" id="RHEA:36683"/>
        <dbReference type="Rhea" id="RHEA-COMP:10131"/>
        <dbReference type="Rhea" id="RHEA-COMP:11032"/>
        <dbReference type="ChEBI" id="CHEBI:29950"/>
        <dbReference type="ChEBI" id="CHEBI:57287"/>
        <dbReference type="ChEBI" id="CHEBI:57379"/>
        <dbReference type="ChEBI" id="CHEBI:74151"/>
        <dbReference type="EC" id="2.3.1.225"/>
    </reaction>
</comment>
<dbReference type="EC" id="2.3.1.225" evidence="7"/>
<dbReference type="PANTHER" id="PTHR12246">
    <property type="entry name" value="PALMITOYLTRANSFERASE ZDHHC16"/>
    <property type="match status" value="1"/>
</dbReference>
<protein>
    <recommendedName>
        <fullName evidence="7">Palmitoyltransferase</fullName>
        <ecNumber evidence="7">2.3.1.225</ecNumber>
    </recommendedName>
</protein>
<feature type="domain" description="Palmitoyltransferase DHHC" evidence="8">
    <location>
        <begin position="100"/>
        <end position="237"/>
    </location>
</feature>
<organism evidence="9 10">
    <name type="scientific">Nematostella vectensis</name>
    <name type="common">Starlet sea anemone</name>
    <dbReference type="NCBI Taxonomy" id="45351"/>
    <lineage>
        <taxon>Eukaryota</taxon>
        <taxon>Metazoa</taxon>
        <taxon>Cnidaria</taxon>
        <taxon>Anthozoa</taxon>
        <taxon>Hexacorallia</taxon>
        <taxon>Actiniaria</taxon>
        <taxon>Edwardsiidae</taxon>
        <taxon>Nematostella</taxon>
    </lineage>
</organism>
<dbReference type="GO" id="GO:0019706">
    <property type="term" value="F:protein-cysteine S-palmitoyltransferase activity"/>
    <property type="evidence" value="ECO:0000318"/>
    <property type="project" value="GO_Central"/>
</dbReference>
<evidence type="ECO:0000256" key="6">
    <source>
        <dbReference type="ARBA" id="ARBA00023315"/>
    </source>
</evidence>
<feature type="transmembrane region" description="Helical" evidence="7">
    <location>
        <begin position="144"/>
        <end position="162"/>
    </location>
</feature>
<feature type="transmembrane region" description="Helical" evidence="7">
    <location>
        <begin position="25"/>
        <end position="50"/>
    </location>
</feature>
<dbReference type="HOGENOM" id="CLU_027721_5_1_1"/>
<dbReference type="GO" id="GO:0016020">
    <property type="term" value="C:membrane"/>
    <property type="evidence" value="ECO:0007669"/>
    <property type="project" value="UniProtKB-SubCell"/>
</dbReference>
<name>A7SWQ7_NEMVE</name>
<evidence type="ECO:0000256" key="3">
    <source>
        <dbReference type="ARBA" id="ARBA00022692"/>
    </source>
</evidence>
<feature type="transmembrane region" description="Helical" evidence="7">
    <location>
        <begin position="174"/>
        <end position="194"/>
    </location>
</feature>
<keyword evidence="10" id="KW-1185">Reference proteome</keyword>
<dbReference type="STRING" id="45351.A7SWQ7"/>
<feature type="transmembrane region" description="Helical" evidence="7">
    <location>
        <begin position="57"/>
        <end position="77"/>
    </location>
</feature>